<dbReference type="RefSeq" id="WP_344733449.1">
    <property type="nucleotide sequence ID" value="NZ_BAAAZH010000014.1"/>
</dbReference>
<name>A0ABP7XJ29_9ACTN</name>
<feature type="region of interest" description="Disordered" evidence="1">
    <location>
        <begin position="89"/>
        <end position="122"/>
    </location>
</feature>
<keyword evidence="2" id="KW-1133">Transmembrane helix</keyword>
<protein>
    <submittedName>
        <fullName evidence="4">Uncharacterized protein</fullName>
    </submittedName>
</protein>
<dbReference type="EMBL" id="BAAAZH010000014">
    <property type="protein sequence ID" value="GAA4119556.1"/>
    <property type="molecule type" value="Genomic_DNA"/>
</dbReference>
<evidence type="ECO:0000256" key="1">
    <source>
        <dbReference type="SAM" id="MobiDB-lite"/>
    </source>
</evidence>
<keyword evidence="2" id="KW-0472">Membrane</keyword>
<evidence type="ECO:0000313" key="4">
    <source>
        <dbReference type="EMBL" id="GAA4119556.1"/>
    </source>
</evidence>
<feature type="chain" id="PRO_5045982018" evidence="3">
    <location>
        <begin position="37"/>
        <end position="122"/>
    </location>
</feature>
<feature type="signal peptide" evidence="3">
    <location>
        <begin position="1"/>
        <end position="36"/>
    </location>
</feature>
<evidence type="ECO:0000256" key="2">
    <source>
        <dbReference type="SAM" id="Phobius"/>
    </source>
</evidence>
<keyword evidence="3" id="KW-0732">Signal</keyword>
<keyword evidence="5" id="KW-1185">Reference proteome</keyword>
<keyword evidence="2" id="KW-0812">Transmembrane</keyword>
<sequence length="122" mass="12367">MTTPALTSARRLVRRATTVTGLIAVLALALAAPASADVPEGWSDPKGVDPLHALLVVFIIPAGLALIIAALTYLPPLLRGESVKPGSPTINNQWLGGPAKSAGELAGPDGEQSQAGGASARW</sequence>
<dbReference type="Proteomes" id="UP001501495">
    <property type="component" value="Unassembled WGS sequence"/>
</dbReference>
<organism evidence="4 5">
    <name type="scientific">Nocardioides fonticola</name>
    <dbReference type="NCBI Taxonomy" id="450363"/>
    <lineage>
        <taxon>Bacteria</taxon>
        <taxon>Bacillati</taxon>
        <taxon>Actinomycetota</taxon>
        <taxon>Actinomycetes</taxon>
        <taxon>Propionibacteriales</taxon>
        <taxon>Nocardioidaceae</taxon>
        <taxon>Nocardioides</taxon>
    </lineage>
</organism>
<comment type="caution">
    <text evidence="4">The sequence shown here is derived from an EMBL/GenBank/DDBJ whole genome shotgun (WGS) entry which is preliminary data.</text>
</comment>
<proteinExistence type="predicted"/>
<feature type="transmembrane region" description="Helical" evidence="2">
    <location>
        <begin position="52"/>
        <end position="74"/>
    </location>
</feature>
<evidence type="ECO:0000256" key="3">
    <source>
        <dbReference type="SAM" id="SignalP"/>
    </source>
</evidence>
<gene>
    <name evidence="4" type="ORF">GCM10022215_22250</name>
</gene>
<accession>A0ABP7XJ29</accession>
<evidence type="ECO:0000313" key="5">
    <source>
        <dbReference type="Proteomes" id="UP001501495"/>
    </source>
</evidence>
<reference evidence="5" key="1">
    <citation type="journal article" date="2019" name="Int. J. Syst. Evol. Microbiol.">
        <title>The Global Catalogue of Microorganisms (GCM) 10K type strain sequencing project: providing services to taxonomists for standard genome sequencing and annotation.</title>
        <authorList>
            <consortium name="The Broad Institute Genomics Platform"/>
            <consortium name="The Broad Institute Genome Sequencing Center for Infectious Disease"/>
            <person name="Wu L."/>
            <person name="Ma J."/>
        </authorList>
    </citation>
    <scope>NUCLEOTIDE SEQUENCE [LARGE SCALE GENOMIC DNA]</scope>
    <source>
        <strain evidence="5">JCM 16703</strain>
    </source>
</reference>